<name>A0A7E4VTC7_PANRE</name>
<reference evidence="9" key="2">
    <citation type="submission" date="2020-10" db="UniProtKB">
        <authorList>
            <consortium name="WormBaseParasite"/>
        </authorList>
    </citation>
    <scope>IDENTIFICATION</scope>
</reference>
<evidence type="ECO:0000259" key="7">
    <source>
        <dbReference type="SMART" id="SM00014"/>
    </source>
</evidence>
<dbReference type="SMART" id="SM00014">
    <property type="entry name" value="acidPPc"/>
    <property type="match status" value="1"/>
</dbReference>
<dbReference type="GO" id="GO:0005886">
    <property type="term" value="C:plasma membrane"/>
    <property type="evidence" value="ECO:0007669"/>
    <property type="project" value="TreeGrafter"/>
</dbReference>
<feature type="transmembrane region" description="Helical" evidence="6">
    <location>
        <begin position="199"/>
        <end position="217"/>
    </location>
</feature>
<dbReference type="GO" id="GO:0006644">
    <property type="term" value="P:phospholipid metabolic process"/>
    <property type="evidence" value="ECO:0007669"/>
    <property type="project" value="InterPro"/>
</dbReference>
<comment type="similarity">
    <text evidence="2">Belongs to the PA-phosphatase related phosphoesterase family.</text>
</comment>
<dbReference type="InterPro" id="IPR043216">
    <property type="entry name" value="PAP-like"/>
</dbReference>
<dbReference type="GO" id="GO:0007165">
    <property type="term" value="P:signal transduction"/>
    <property type="evidence" value="ECO:0007669"/>
    <property type="project" value="TreeGrafter"/>
</dbReference>
<proteinExistence type="inferred from homology"/>
<feature type="transmembrane region" description="Helical" evidence="6">
    <location>
        <begin position="257"/>
        <end position="276"/>
    </location>
</feature>
<evidence type="ECO:0000256" key="4">
    <source>
        <dbReference type="ARBA" id="ARBA00022989"/>
    </source>
</evidence>
<dbReference type="InterPro" id="IPR036938">
    <property type="entry name" value="PAP2/HPO_sf"/>
</dbReference>
<dbReference type="AlphaFoldDB" id="A0A7E4VTC7"/>
<feature type="domain" description="Phosphatidic acid phosphatase type 2/haloperoxidase" evidence="7">
    <location>
        <begin position="129"/>
        <end position="276"/>
    </location>
</feature>
<evidence type="ECO:0000313" key="9">
    <source>
        <dbReference type="WBParaSite" id="Pan_g2538.t1"/>
    </source>
</evidence>
<feature type="transmembrane region" description="Helical" evidence="6">
    <location>
        <begin position="84"/>
        <end position="102"/>
    </location>
</feature>
<keyword evidence="5 6" id="KW-0472">Membrane</keyword>
<dbReference type="PANTHER" id="PTHR10165">
    <property type="entry name" value="LIPID PHOSPHATE PHOSPHATASE"/>
    <property type="match status" value="1"/>
</dbReference>
<keyword evidence="8" id="KW-1185">Reference proteome</keyword>
<keyword evidence="3 6" id="KW-0812">Transmembrane</keyword>
<dbReference type="Pfam" id="PF01569">
    <property type="entry name" value="PAP2"/>
    <property type="match status" value="1"/>
</dbReference>
<evidence type="ECO:0000313" key="8">
    <source>
        <dbReference type="Proteomes" id="UP000492821"/>
    </source>
</evidence>
<evidence type="ECO:0000256" key="1">
    <source>
        <dbReference type="ARBA" id="ARBA00004141"/>
    </source>
</evidence>
<dbReference type="GO" id="GO:0046839">
    <property type="term" value="P:phospholipid dephosphorylation"/>
    <property type="evidence" value="ECO:0007669"/>
    <property type="project" value="TreeGrafter"/>
</dbReference>
<sequence length="292" mass="32831">MPPPLVSTTWFHRYTLTGRSNPRHTHFLRAAFNAVVDIGVLCSIILAIYFIALRRIPPNSRGFQCNDPALLQPYQDNSIPTKHLLAVTLALPFFVILVEFWLDAGSPLSIQDILRDNQLARIIRNTTIVYLDYINAFGGMTFAIELLKCAVGRLRPNFFAMCQPDVSSCGLDPDAFISSFECTANPAKRARNAQMSFPSGHAAAAVLPVLFFMYFLRRVSNQSQIGFRRIFQILVIVFFGVFAVYCCATRVWDNWHFISDVGGGIVLGLLYFYASLGRYQGDYFKDGKSKAN</sequence>
<reference evidence="8" key="1">
    <citation type="journal article" date="2013" name="Genetics">
        <title>The draft genome and transcriptome of Panagrellus redivivus are shaped by the harsh demands of a free-living lifestyle.</title>
        <authorList>
            <person name="Srinivasan J."/>
            <person name="Dillman A.R."/>
            <person name="Macchietto M.G."/>
            <person name="Heikkinen L."/>
            <person name="Lakso M."/>
            <person name="Fracchia K.M."/>
            <person name="Antoshechkin I."/>
            <person name="Mortazavi A."/>
            <person name="Wong G."/>
            <person name="Sternberg P.W."/>
        </authorList>
    </citation>
    <scope>NUCLEOTIDE SEQUENCE [LARGE SCALE GENOMIC DNA]</scope>
    <source>
        <strain evidence="8">MT8872</strain>
    </source>
</reference>
<dbReference type="PANTHER" id="PTHR10165:SF174">
    <property type="entry name" value="PHOSPHATIDIC ACID PHOSPHATASE TYPE 2_HALOPEROXIDASE DOMAIN-CONTAINING PROTEIN"/>
    <property type="match status" value="1"/>
</dbReference>
<dbReference type="WBParaSite" id="Pan_g2538.t1">
    <property type="protein sequence ID" value="Pan_g2538.t1"/>
    <property type="gene ID" value="Pan_g2538"/>
</dbReference>
<comment type="subcellular location">
    <subcellularLocation>
        <location evidence="1">Membrane</location>
        <topology evidence="1">Multi-pass membrane protein</topology>
    </subcellularLocation>
</comment>
<organism evidence="8 9">
    <name type="scientific">Panagrellus redivivus</name>
    <name type="common">Microworm</name>
    <dbReference type="NCBI Taxonomy" id="6233"/>
    <lineage>
        <taxon>Eukaryota</taxon>
        <taxon>Metazoa</taxon>
        <taxon>Ecdysozoa</taxon>
        <taxon>Nematoda</taxon>
        <taxon>Chromadorea</taxon>
        <taxon>Rhabditida</taxon>
        <taxon>Tylenchina</taxon>
        <taxon>Panagrolaimomorpha</taxon>
        <taxon>Panagrolaimoidea</taxon>
        <taxon>Panagrolaimidae</taxon>
        <taxon>Panagrellus</taxon>
    </lineage>
</organism>
<dbReference type="GO" id="GO:0008195">
    <property type="term" value="F:phosphatidate phosphatase activity"/>
    <property type="evidence" value="ECO:0007669"/>
    <property type="project" value="TreeGrafter"/>
</dbReference>
<evidence type="ECO:0000256" key="5">
    <source>
        <dbReference type="ARBA" id="ARBA00023136"/>
    </source>
</evidence>
<dbReference type="InterPro" id="IPR000326">
    <property type="entry name" value="PAP2/HPO"/>
</dbReference>
<dbReference type="Gene3D" id="1.20.144.10">
    <property type="entry name" value="Phosphatidic acid phosphatase type 2/haloperoxidase"/>
    <property type="match status" value="1"/>
</dbReference>
<feature type="transmembrane region" description="Helical" evidence="6">
    <location>
        <begin position="30"/>
        <end position="52"/>
    </location>
</feature>
<evidence type="ECO:0000256" key="6">
    <source>
        <dbReference type="SAM" id="Phobius"/>
    </source>
</evidence>
<protein>
    <submittedName>
        <fullName evidence="9">AcidPPc domain-containing protein</fullName>
    </submittedName>
</protein>
<dbReference type="SUPFAM" id="SSF48317">
    <property type="entry name" value="Acid phosphatase/Vanadium-dependent haloperoxidase"/>
    <property type="match status" value="1"/>
</dbReference>
<accession>A0A7E4VTC7</accession>
<evidence type="ECO:0000256" key="2">
    <source>
        <dbReference type="ARBA" id="ARBA00008816"/>
    </source>
</evidence>
<keyword evidence="4 6" id="KW-1133">Transmembrane helix</keyword>
<dbReference type="Proteomes" id="UP000492821">
    <property type="component" value="Unassembled WGS sequence"/>
</dbReference>
<feature type="transmembrane region" description="Helical" evidence="6">
    <location>
        <begin position="229"/>
        <end position="251"/>
    </location>
</feature>
<evidence type="ECO:0000256" key="3">
    <source>
        <dbReference type="ARBA" id="ARBA00022692"/>
    </source>
</evidence>